<evidence type="ECO:0000256" key="4">
    <source>
        <dbReference type="ARBA" id="ARBA00022490"/>
    </source>
</evidence>
<dbReference type="GO" id="GO:0003723">
    <property type="term" value="F:RNA binding"/>
    <property type="evidence" value="ECO:0007669"/>
    <property type="project" value="UniProtKB-KW"/>
</dbReference>
<dbReference type="Pfam" id="PF01138">
    <property type="entry name" value="RNase_PH"/>
    <property type="match status" value="1"/>
</dbReference>
<dbReference type="PANTHER" id="PTHR11953">
    <property type="entry name" value="EXOSOME COMPLEX COMPONENT"/>
    <property type="match status" value="1"/>
</dbReference>
<keyword evidence="8" id="KW-0539">Nucleus</keyword>
<keyword evidence="6" id="KW-0271">Exosome</keyword>
<dbReference type="InterPro" id="IPR020568">
    <property type="entry name" value="Ribosomal_Su5_D2-typ_SF"/>
</dbReference>
<sequence length="309" mass="34932">MPLDYRRFNGPEDSVSYRRFTEDYTKDYKQFLDELIDENGRRKGGREMDEARTLCMFFARTGMISQAKGSSYIELKRTKVACSVFDPREIVHQNEYSTLGQLYCEVKFAPFSCRGERKALVPDSDERALSVALKKALEPAVCRHLFPNYQIDIFIYILENDGACLPAAINAAGLALSDAAVPMYDIITASSVAISGDKIFVDPTDDEEQLAIRNHDGVNHGVITMSMLPELQQVSDYRQIGSMDADCVLNALSILEKECKKIVPYVQRVLVQNAINSFEQQKKLEEEAKEREEALNAKMEVWKSILNVG</sequence>
<dbReference type="PANTHER" id="PTHR11953:SF2">
    <property type="entry name" value="EXOSOME COMPLEX COMPONENT MTR3"/>
    <property type="match status" value="1"/>
</dbReference>
<name>A0A8J2W606_9NEOP</name>
<proteinExistence type="inferred from homology"/>
<dbReference type="GO" id="GO:0000177">
    <property type="term" value="C:cytoplasmic exosome (RNase complex)"/>
    <property type="evidence" value="ECO:0007669"/>
    <property type="project" value="TreeGrafter"/>
</dbReference>
<reference evidence="11" key="1">
    <citation type="submission" date="2021-09" db="EMBL/GenBank/DDBJ databases">
        <authorList>
            <person name="Martin H S."/>
        </authorList>
    </citation>
    <scope>NUCLEOTIDE SEQUENCE</scope>
</reference>
<comment type="caution">
    <text evidence="11">The sequence shown here is derived from an EMBL/GenBank/DDBJ whole genome shotgun (WGS) entry which is preliminary data.</text>
</comment>
<feature type="domain" description="Exoribonuclease phosphorolytic" evidence="10">
    <location>
        <begin position="58"/>
        <end position="182"/>
    </location>
</feature>
<comment type="similarity">
    <text evidence="3">Belongs to the RNase PH family.</text>
</comment>
<gene>
    <name evidence="11" type="ORF">DCHRY22_LOCUS9471</name>
</gene>
<keyword evidence="4" id="KW-0963">Cytoplasm</keyword>
<evidence type="ECO:0000256" key="5">
    <source>
        <dbReference type="ARBA" id="ARBA00022552"/>
    </source>
</evidence>
<dbReference type="InterPro" id="IPR001247">
    <property type="entry name" value="ExoRNase_PH_dom1"/>
</dbReference>
<keyword evidence="5" id="KW-0698">rRNA processing</keyword>
<feature type="coiled-coil region" evidence="9">
    <location>
        <begin position="271"/>
        <end position="301"/>
    </location>
</feature>
<dbReference type="InterPro" id="IPR036345">
    <property type="entry name" value="ExoRNase_PH_dom2_sf"/>
</dbReference>
<dbReference type="Proteomes" id="UP000789524">
    <property type="component" value="Unassembled WGS sequence"/>
</dbReference>
<evidence type="ECO:0000256" key="2">
    <source>
        <dbReference type="ARBA" id="ARBA00004496"/>
    </source>
</evidence>
<evidence type="ECO:0000256" key="7">
    <source>
        <dbReference type="ARBA" id="ARBA00022884"/>
    </source>
</evidence>
<dbReference type="GO" id="GO:0071028">
    <property type="term" value="P:nuclear mRNA surveillance"/>
    <property type="evidence" value="ECO:0007669"/>
    <property type="project" value="TreeGrafter"/>
</dbReference>
<dbReference type="GO" id="GO:0071051">
    <property type="term" value="P:poly(A)-dependent snoRNA 3'-end processing"/>
    <property type="evidence" value="ECO:0007669"/>
    <property type="project" value="TreeGrafter"/>
</dbReference>
<dbReference type="EMBL" id="CAKASE010000066">
    <property type="protein sequence ID" value="CAG9570802.1"/>
    <property type="molecule type" value="Genomic_DNA"/>
</dbReference>
<dbReference type="GO" id="GO:0034475">
    <property type="term" value="P:U4 snRNA 3'-end processing"/>
    <property type="evidence" value="ECO:0007669"/>
    <property type="project" value="TreeGrafter"/>
</dbReference>
<dbReference type="OrthoDB" id="2504340at2759"/>
<protein>
    <submittedName>
        <fullName evidence="11">(African queen) hypothetical protein</fullName>
    </submittedName>
</protein>
<dbReference type="GO" id="GO:0005730">
    <property type="term" value="C:nucleolus"/>
    <property type="evidence" value="ECO:0007669"/>
    <property type="project" value="TreeGrafter"/>
</dbReference>
<dbReference type="Gene3D" id="3.30.230.70">
    <property type="entry name" value="GHMP Kinase, N-terminal domain"/>
    <property type="match status" value="1"/>
</dbReference>
<dbReference type="GO" id="GO:0016075">
    <property type="term" value="P:rRNA catabolic process"/>
    <property type="evidence" value="ECO:0007669"/>
    <property type="project" value="TreeGrafter"/>
</dbReference>
<dbReference type="AlphaFoldDB" id="A0A8J2W606"/>
<keyword evidence="12" id="KW-1185">Reference proteome</keyword>
<dbReference type="GO" id="GO:0006364">
    <property type="term" value="P:rRNA processing"/>
    <property type="evidence" value="ECO:0007669"/>
    <property type="project" value="UniProtKB-KW"/>
</dbReference>
<comment type="subcellular location">
    <subcellularLocation>
        <location evidence="2">Cytoplasm</location>
    </subcellularLocation>
    <subcellularLocation>
        <location evidence="1">Nucleus</location>
    </subcellularLocation>
</comment>
<keyword evidence="7" id="KW-0694">RNA-binding</keyword>
<accession>A0A8J2W606</accession>
<evidence type="ECO:0000256" key="9">
    <source>
        <dbReference type="SAM" id="Coils"/>
    </source>
</evidence>
<evidence type="ECO:0000259" key="10">
    <source>
        <dbReference type="Pfam" id="PF01138"/>
    </source>
</evidence>
<evidence type="ECO:0000313" key="12">
    <source>
        <dbReference type="Proteomes" id="UP000789524"/>
    </source>
</evidence>
<dbReference type="InterPro" id="IPR050080">
    <property type="entry name" value="RNase_PH"/>
</dbReference>
<dbReference type="CDD" id="cd11371">
    <property type="entry name" value="RNase_PH_MTR3"/>
    <property type="match status" value="1"/>
</dbReference>
<evidence type="ECO:0000256" key="6">
    <source>
        <dbReference type="ARBA" id="ARBA00022835"/>
    </source>
</evidence>
<organism evidence="11 12">
    <name type="scientific">Danaus chrysippus</name>
    <name type="common">African queen</name>
    <dbReference type="NCBI Taxonomy" id="151541"/>
    <lineage>
        <taxon>Eukaryota</taxon>
        <taxon>Metazoa</taxon>
        <taxon>Ecdysozoa</taxon>
        <taxon>Arthropoda</taxon>
        <taxon>Hexapoda</taxon>
        <taxon>Insecta</taxon>
        <taxon>Pterygota</taxon>
        <taxon>Neoptera</taxon>
        <taxon>Endopterygota</taxon>
        <taxon>Lepidoptera</taxon>
        <taxon>Glossata</taxon>
        <taxon>Ditrysia</taxon>
        <taxon>Papilionoidea</taxon>
        <taxon>Nymphalidae</taxon>
        <taxon>Danainae</taxon>
        <taxon>Danaini</taxon>
        <taxon>Danaina</taxon>
        <taxon>Danaus</taxon>
        <taxon>Anosia</taxon>
    </lineage>
</organism>
<evidence type="ECO:0000256" key="8">
    <source>
        <dbReference type="ARBA" id="ARBA00023242"/>
    </source>
</evidence>
<evidence type="ECO:0000256" key="3">
    <source>
        <dbReference type="ARBA" id="ARBA00006678"/>
    </source>
</evidence>
<evidence type="ECO:0000313" key="11">
    <source>
        <dbReference type="EMBL" id="CAG9570802.1"/>
    </source>
</evidence>
<dbReference type="SUPFAM" id="SSF54211">
    <property type="entry name" value="Ribosomal protein S5 domain 2-like"/>
    <property type="match status" value="1"/>
</dbReference>
<dbReference type="InterPro" id="IPR027408">
    <property type="entry name" value="PNPase/RNase_PH_dom_sf"/>
</dbReference>
<keyword evidence="9" id="KW-0175">Coiled coil</keyword>
<evidence type="ECO:0000256" key="1">
    <source>
        <dbReference type="ARBA" id="ARBA00004123"/>
    </source>
</evidence>
<dbReference type="GO" id="GO:0000176">
    <property type="term" value="C:nuclear exosome (RNase complex)"/>
    <property type="evidence" value="ECO:0007669"/>
    <property type="project" value="TreeGrafter"/>
</dbReference>
<dbReference type="SUPFAM" id="SSF55666">
    <property type="entry name" value="Ribonuclease PH domain 2-like"/>
    <property type="match status" value="1"/>
</dbReference>